<keyword evidence="4 10" id="KW-0067">ATP-binding</keyword>
<accession>A0ABR9EYC1</accession>
<dbReference type="Pfam" id="PF00005">
    <property type="entry name" value="ABC_tran"/>
    <property type="match status" value="1"/>
</dbReference>
<comment type="subcellular location">
    <subcellularLocation>
        <location evidence="1">Cell membrane</location>
        <topology evidence="1">Multi-pass membrane protein</topology>
    </subcellularLocation>
</comment>
<keyword evidence="5 7" id="KW-1133">Transmembrane helix</keyword>
<evidence type="ECO:0000256" key="1">
    <source>
        <dbReference type="ARBA" id="ARBA00004651"/>
    </source>
</evidence>
<dbReference type="InterPro" id="IPR039421">
    <property type="entry name" value="Type_1_exporter"/>
</dbReference>
<feature type="transmembrane region" description="Helical" evidence="7">
    <location>
        <begin position="150"/>
        <end position="169"/>
    </location>
</feature>
<evidence type="ECO:0000313" key="11">
    <source>
        <dbReference type="Proteomes" id="UP001645039"/>
    </source>
</evidence>
<dbReference type="InterPro" id="IPR036640">
    <property type="entry name" value="ABC1_TM_sf"/>
</dbReference>
<dbReference type="InterPro" id="IPR011527">
    <property type="entry name" value="ABC1_TM_dom"/>
</dbReference>
<dbReference type="SUPFAM" id="SSF52540">
    <property type="entry name" value="P-loop containing nucleoside triphosphate hydrolases"/>
    <property type="match status" value="1"/>
</dbReference>
<evidence type="ECO:0000256" key="7">
    <source>
        <dbReference type="SAM" id="Phobius"/>
    </source>
</evidence>
<organism evidence="10 11">
    <name type="scientific">Halomonas casei</name>
    <dbReference type="NCBI Taxonomy" id="2742613"/>
    <lineage>
        <taxon>Bacteria</taxon>
        <taxon>Pseudomonadati</taxon>
        <taxon>Pseudomonadota</taxon>
        <taxon>Gammaproteobacteria</taxon>
        <taxon>Oceanospirillales</taxon>
        <taxon>Halomonadaceae</taxon>
        <taxon>Halomonas</taxon>
    </lineage>
</organism>
<feature type="transmembrane region" description="Helical" evidence="7">
    <location>
        <begin position="294"/>
        <end position="315"/>
    </location>
</feature>
<dbReference type="RefSeq" id="WP_192535805.1">
    <property type="nucleotide sequence ID" value="NZ_CBCSBM010000003.1"/>
</dbReference>
<dbReference type="Pfam" id="PF00664">
    <property type="entry name" value="ABC_membrane"/>
    <property type="match status" value="1"/>
</dbReference>
<dbReference type="PANTHER" id="PTHR24221:SF654">
    <property type="entry name" value="ATP-BINDING CASSETTE SUB-FAMILY B MEMBER 6"/>
    <property type="match status" value="1"/>
</dbReference>
<keyword evidence="11" id="KW-1185">Reference proteome</keyword>
<dbReference type="Proteomes" id="UP001645039">
    <property type="component" value="Unassembled WGS sequence"/>
</dbReference>
<dbReference type="GO" id="GO:0005524">
    <property type="term" value="F:ATP binding"/>
    <property type="evidence" value="ECO:0007669"/>
    <property type="project" value="UniProtKB-KW"/>
</dbReference>
<reference evidence="10 11" key="1">
    <citation type="submission" date="2020-07" db="EMBL/GenBank/DDBJ databases">
        <title>Halophilic bacteria isolated from french cheeses.</title>
        <authorList>
            <person name="Kothe C.I."/>
            <person name="Farah-Kraiem B."/>
            <person name="Renault P."/>
            <person name="Dridi B."/>
        </authorList>
    </citation>
    <scope>NUCLEOTIDE SEQUENCE [LARGE SCALE GENOMIC DNA]</scope>
    <source>
        <strain evidence="10 11">FME1</strain>
    </source>
</reference>
<dbReference type="InterPro" id="IPR027417">
    <property type="entry name" value="P-loop_NTPase"/>
</dbReference>
<evidence type="ECO:0000256" key="3">
    <source>
        <dbReference type="ARBA" id="ARBA00022741"/>
    </source>
</evidence>
<evidence type="ECO:0000256" key="2">
    <source>
        <dbReference type="ARBA" id="ARBA00022692"/>
    </source>
</evidence>
<keyword evidence="2 7" id="KW-0812">Transmembrane</keyword>
<dbReference type="PROSITE" id="PS50893">
    <property type="entry name" value="ABC_TRANSPORTER_2"/>
    <property type="match status" value="1"/>
</dbReference>
<feature type="domain" description="ABC transporter" evidence="8">
    <location>
        <begin position="353"/>
        <end position="586"/>
    </location>
</feature>
<feature type="domain" description="ABC transmembrane type-1" evidence="9">
    <location>
        <begin position="27"/>
        <end position="320"/>
    </location>
</feature>
<protein>
    <submittedName>
        <fullName evidence="10">ABC transporter ATP-binding protein</fullName>
    </submittedName>
</protein>
<dbReference type="SMART" id="SM00382">
    <property type="entry name" value="AAA"/>
    <property type="match status" value="1"/>
</dbReference>
<feature type="transmembrane region" description="Helical" evidence="7">
    <location>
        <begin position="72"/>
        <end position="93"/>
    </location>
</feature>
<proteinExistence type="predicted"/>
<keyword evidence="6 7" id="KW-0472">Membrane</keyword>
<name>A0ABR9EYC1_9GAMM</name>
<evidence type="ECO:0000259" key="9">
    <source>
        <dbReference type="PROSITE" id="PS50929"/>
    </source>
</evidence>
<dbReference type="InterPro" id="IPR017871">
    <property type="entry name" value="ABC_transporter-like_CS"/>
</dbReference>
<gene>
    <name evidence="10" type="ORF">EI168_01940</name>
</gene>
<dbReference type="EMBL" id="RRZD01000001">
    <property type="protein sequence ID" value="MBE0398869.1"/>
    <property type="molecule type" value="Genomic_DNA"/>
</dbReference>
<sequence>MSTHDTSKSQGKSPISQVLAPIRTRLFAAAMLAGIGTILTMVPLAGMAHIAKIPVSDPGAAWTLSTASMREIGWVVAASVASLFVGMGCMFLGELVAHLADNQLTYQLRLAVMRRLSQAPLGWFTSRASGDVKQAMQDDIATLHSLTAHFYTAVGRVLGALLISVIYLLALDWKIAVITLLPLPGFFLFLRRLMQAGKANMGEFIAQLERMNNAINEFVCGIPVVKAFGTTGQAYRGYQAAVDSFAHAFEQFTRPLVASMAHVHAMVTTGTILGLTLTFGIFCVANGWSEPVDLVPFILVAPGICAPLLLLHTLLHDLGSAVGAAQRVMALLETPVLSSIPPDERQLPNNHEVRFENVSYVYDNAQNGLSNLHFTLAPGSVTAIVGPSGAGKSTLARLMLRFFDPTHGRITLGGVDLRHLEMSTLYQRIGFVLQDVRLIHASIGDNIALGRPSASQQEIEDAARAANIHERIAALPQGYRSIIGEDIQLSGGEQQRVSIARAILLDPPLLVLDEATAAVDASNELAIQQALSRLTQGRTLVIISHHLNSIMHADHILVLDDGKVAEQGDHDQLLASKGLYARLWALEEITNSLESKVAAC</sequence>
<evidence type="ECO:0000256" key="5">
    <source>
        <dbReference type="ARBA" id="ARBA00022989"/>
    </source>
</evidence>
<evidence type="ECO:0000313" key="10">
    <source>
        <dbReference type="EMBL" id="MBE0398869.1"/>
    </source>
</evidence>
<dbReference type="Gene3D" id="1.20.1560.10">
    <property type="entry name" value="ABC transporter type 1, transmembrane domain"/>
    <property type="match status" value="1"/>
</dbReference>
<dbReference type="InterPro" id="IPR003439">
    <property type="entry name" value="ABC_transporter-like_ATP-bd"/>
</dbReference>
<dbReference type="SUPFAM" id="SSF90123">
    <property type="entry name" value="ABC transporter transmembrane region"/>
    <property type="match status" value="1"/>
</dbReference>
<dbReference type="PROSITE" id="PS00211">
    <property type="entry name" value="ABC_TRANSPORTER_1"/>
    <property type="match status" value="1"/>
</dbReference>
<dbReference type="Gene3D" id="3.40.50.300">
    <property type="entry name" value="P-loop containing nucleotide triphosphate hydrolases"/>
    <property type="match status" value="1"/>
</dbReference>
<feature type="transmembrane region" description="Helical" evidence="7">
    <location>
        <begin position="263"/>
        <end position="288"/>
    </location>
</feature>
<dbReference type="InterPro" id="IPR003593">
    <property type="entry name" value="AAA+_ATPase"/>
</dbReference>
<evidence type="ECO:0000256" key="6">
    <source>
        <dbReference type="ARBA" id="ARBA00023136"/>
    </source>
</evidence>
<dbReference type="PANTHER" id="PTHR24221">
    <property type="entry name" value="ATP-BINDING CASSETTE SUB-FAMILY B"/>
    <property type="match status" value="1"/>
</dbReference>
<dbReference type="PROSITE" id="PS50929">
    <property type="entry name" value="ABC_TM1F"/>
    <property type="match status" value="1"/>
</dbReference>
<keyword evidence="3" id="KW-0547">Nucleotide-binding</keyword>
<feature type="transmembrane region" description="Helical" evidence="7">
    <location>
        <begin position="26"/>
        <end position="52"/>
    </location>
</feature>
<evidence type="ECO:0000256" key="4">
    <source>
        <dbReference type="ARBA" id="ARBA00022840"/>
    </source>
</evidence>
<evidence type="ECO:0000259" key="8">
    <source>
        <dbReference type="PROSITE" id="PS50893"/>
    </source>
</evidence>
<comment type="caution">
    <text evidence="10">The sequence shown here is derived from an EMBL/GenBank/DDBJ whole genome shotgun (WGS) entry which is preliminary data.</text>
</comment>